<protein>
    <submittedName>
        <fullName evidence="2">Uncharacterized protein</fullName>
    </submittedName>
</protein>
<dbReference type="AlphaFoldDB" id="A0AA48KBB4"/>
<reference evidence="3" key="1">
    <citation type="journal article" date="2023" name="Int. J. Syst. Evol. Microbiol.">
        <title>Mesoterricola silvestris gen. nov., sp. nov., Mesoterricola sediminis sp. nov., Geothrix oryzae sp. nov., Geothrix edaphica sp. nov., Geothrix rubra sp. nov., and Geothrix limicola sp. nov., six novel members of Acidobacteriota isolated from soils.</title>
        <authorList>
            <person name="Itoh H."/>
            <person name="Sugisawa Y."/>
            <person name="Mise K."/>
            <person name="Xu Z."/>
            <person name="Kuniyasu M."/>
            <person name="Ushijima N."/>
            <person name="Kawano K."/>
            <person name="Kobayashi E."/>
            <person name="Shiratori Y."/>
            <person name="Masuda Y."/>
            <person name="Senoo K."/>
        </authorList>
    </citation>
    <scope>NUCLEOTIDE SEQUENCE [LARGE SCALE GENOMIC DNA]</scope>
    <source>
        <strain evidence="3">W79</strain>
    </source>
</reference>
<name>A0AA48KBB4_9BACT</name>
<accession>A0AA48KBB4</accession>
<gene>
    <name evidence="2" type="ORF">METEAL_15270</name>
</gene>
<organism evidence="2 3">
    <name type="scientific">Mesoterricola silvestris</name>
    <dbReference type="NCBI Taxonomy" id="2927979"/>
    <lineage>
        <taxon>Bacteria</taxon>
        <taxon>Pseudomonadati</taxon>
        <taxon>Acidobacteriota</taxon>
        <taxon>Holophagae</taxon>
        <taxon>Holophagales</taxon>
        <taxon>Holophagaceae</taxon>
        <taxon>Mesoterricola</taxon>
    </lineage>
</organism>
<evidence type="ECO:0000313" key="3">
    <source>
        <dbReference type="Proteomes" id="UP001238179"/>
    </source>
</evidence>
<feature type="transmembrane region" description="Helical" evidence="1">
    <location>
        <begin position="6"/>
        <end position="24"/>
    </location>
</feature>
<evidence type="ECO:0000256" key="1">
    <source>
        <dbReference type="SAM" id="Phobius"/>
    </source>
</evidence>
<sequence length="43" mass="5050">MNVLADNFPLVVVILAWFGLMGWFSHDPKPKERRFPHLTRKGK</sequence>
<dbReference type="Proteomes" id="UP001238179">
    <property type="component" value="Chromosome"/>
</dbReference>
<dbReference type="KEGG" id="msil:METEAL_15270"/>
<keyword evidence="1" id="KW-1133">Transmembrane helix</keyword>
<keyword evidence="1" id="KW-0812">Transmembrane</keyword>
<dbReference type="EMBL" id="AP027080">
    <property type="protein sequence ID" value="BDU72353.1"/>
    <property type="molecule type" value="Genomic_DNA"/>
</dbReference>
<evidence type="ECO:0000313" key="2">
    <source>
        <dbReference type="EMBL" id="BDU72353.1"/>
    </source>
</evidence>
<dbReference type="RefSeq" id="WP_316415259.1">
    <property type="nucleotide sequence ID" value="NZ_AP027080.1"/>
</dbReference>
<keyword evidence="3" id="KW-1185">Reference proteome</keyword>
<keyword evidence="1" id="KW-0472">Membrane</keyword>
<proteinExistence type="predicted"/>